<dbReference type="PANTHER" id="PTHR33198:SF20">
    <property type="entry name" value="RETROTRANSPOSON GAG DOMAIN-CONTAINING PROTEIN"/>
    <property type="match status" value="1"/>
</dbReference>
<reference evidence="3" key="1">
    <citation type="submission" date="2022-02" db="EMBL/GenBank/DDBJ databases">
        <title>Atlantic sturgeon de novo genome assembly.</title>
        <authorList>
            <person name="Stock M."/>
            <person name="Klopp C."/>
            <person name="Guiguen Y."/>
            <person name="Cabau C."/>
            <person name="Parinello H."/>
            <person name="Santidrian Yebra-Pimentel E."/>
            <person name="Kuhl H."/>
            <person name="Dirks R.P."/>
            <person name="Guessner J."/>
            <person name="Wuertz S."/>
            <person name="Du K."/>
            <person name="Schartl M."/>
        </authorList>
    </citation>
    <scope>NUCLEOTIDE SEQUENCE</scope>
    <source>
        <strain evidence="3">STURGEONOMICS-FGT-2020</strain>
        <tissue evidence="3">Whole blood</tissue>
    </source>
</reference>
<gene>
    <name evidence="3" type="ORF">AOXY_G29539</name>
</gene>
<feature type="region of interest" description="Disordered" evidence="1">
    <location>
        <begin position="267"/>
        <end position="314"/>
    </location>
</feature>
<organism evidence="3 4">
    <name type="scientific">Acipenser oxyrinchus oxyrinchus</name>
    <dbReference type="NCBI Taxonomy" id="40147"/>
    <lineage>
        <taxon>Eukaryota</taxon>
        <taxon>Metazoa</taxon>
        <taxon>Chordata</taxon>
        <taxon>Craniata</taxon>
        <taxon>Vertebrata</taxon>
        <taxon>Euteleostomi</taxon>
        <taxon>Actinopterygii</taxon>
        <taxon>Chondrostei</taxon>
        <taxon>Acipenseriformes</taxon>
        <taxon>Acipenseridae</taxon>
        <taxon>Acipenser</taxon>
    </lineage>
</organism>
<evidence type="ECO:0000313" key="3">
    <source>
        <dbReference type="EMBL" id="KAK1153850.1"/>
    </source>
</evidence>
<dbReference type="EMBL" id="JAGXEW010000039">
    <property type="protein sequence ID" value="KAK1153850.1"/>
    <property type="molecule type" value="Genomic_DNA"/>
</dbReference>
<dbReference type="InterPro" id="IPR001878">
    <property type="entry name" value="Znf_CCHC"/>
</dbReference>
<dbReference type="Gene3D" id="4.10.60.10">
    <property type="entry name" value="Zinc finger, CCHC-type"/>
    <property type="match status" value="1"/>
</dbReference>
<feature type="compositionally biased region" description="Polar residues" evidence="1">
    <location>
        <begin position="193"/>
        <end position="210"/>
    </location>
</feature>
<evidence type="ECO:0000313" key="4">
    <source>
        <dbReference type="Proteomes" id="UP001230051"/>
    </source>
</evidence>
<dbReference type="PANTHER" id="PTHR33198">
    <property type="entry name" value="ANK_REP_REGION DOMAIN-CONTAINING PROTEIN-RELATED"/>
    <property type="match status" value="1"/>
</dbReference>
<name>A0AAD8CMY7_ACIOX</name>
<dbReference type="Proteomes" id="UP001230051">
    <property type="component" value="Unassembled WGS sequence"/>
</dbReference>
<dbReference type="AlphaFoldDB" id="A0AAD8CMY7"/>
<dbReference type="GO" id="GO:0003676">
    <property type="term" value="F:nucleic acid binding"/>
    <property type="evidence" value="ECO:0007669"/>
    <property type="project" value="InterPro"/>
</dbReference>
<feature type="domain" description="CCHC-type" evidence="2">
    <location>
        <begin position="232"/>
        <end position="248"/>
    </location>
</feature>
<feature type="compositionally biased region" description="Basic and acidic residues" evidence="1">
    <location>
        <begin position="268"/>
        <end position="294"/>
    </location>
</feature>
<comment type="caution">
    <text evidence="3">The sequence shown here is derived from an EMBL/GenBank/DDBJ whole genome shotgun (WGS) entry which is preliminary data.</text>
</comment>
<proteinExistence type="predicted"/>
<dbReference type="SMART" id="SM00343">
    <property type="entry name" value="ZnF_C2HC"/>
    <property type="match status" value="2"/>
</dbReference>
<evidence type="ECO:0000259" key="2">
    <source>
        <dbReference type="SMART" id="SM00343"/>
    </source>
</evidence>
<accession>A0AAD8CMY7</accession>
<dbReference type="GO" id="GO:0008270">
    <property type="term" value="F:zinc ion binding"/>
    <property type="evidence" value="ECO:0007669"/>
    <property type="project" value="InterPro"/>
</dbReference>
<sequence length="347" mass="38688">MGQAITNAQLTPPIPLNLGAADLYSEYKIWMESYSFLEIASGTTGTADAVRRATFLHCIGAPVQRIFANLPGEKGTFTQTVAALDAYFTPQRNVVLERHKFRQRTQSQDESIDAFVNALRELAKSCEFGALESDMLRDQLVEKCAYKRLRDKLLQEEGLTLERALTVARIFEEAQAESKVFSDNFNKAKDSHVNFTRQTGGRTTHANASRQRGKARSGSKSTDKTDCRSDTKCYRCGLATHNADECGAKAAKCLYCKKTGHYARVCRKKDSSKEQKQSDKNKDRDKSQNTEKPVRGVNEPSSDSDEFVHSVDPEGKETVKVNGQKLKMVIDTGSGRNFIGQDLYKSV</sequence>
<dbReference type="SUPFAM" id="SSF57756">
    <property type="entry name" value="Retrovirus zinc finger-like domains"/>
    <property type="match status" value="1"/>
</dbReference>
<keyword evidence="4" id="KW-1185">Reference proteome</keyword>
<dbReference type="InterPro" id="IPR036875">
    <property type="entry name" value="Znf_CCHC_sf"/>
</dbReference>
<evidence type="ECO:0000256" key="1">
    <source>
        <dbReference type="SAM" id="MobiDB-lite"/>
    </source>
</evidence>
<protein>
    <recommendedName>
        <fullName evidence="2">CCHC-type domain-containing protein</fullName>
    </recommendedName>
</protein>
<feature type="domain" description="CCHC-type" evidence="2">
    <location>
        <begin position="252"/>
        <end position="268"/>
    </location>
</feature>
<feature type="region of interest" description="Disordered" evidence="1">
    <location>
        <begin position="192"/>
        <end position="228"/>
    </location>
</feature>